<dbReference type="InterPro" id="IPR036901">
    <property type="entry name" value="Asp/Orn_carbamoylTrfase_sf"/>
</dbReference>
<comment type="function">
    <text evidence="2 8">Hydrolysis of 6-phosphogluconolactone to 6-phosphogluconate.</text>
</comment>
<keyword evidence="8 10" id="KW-0378">Hydrolase</keyword>
<dbReference type="InterPro" id="IPR006148">
    <property type="entry name" value="Glc/Gal-6P_isomerase"/>
</dbReference>
<dbReference type="InterPro" id="IPR039104">
    <property type="entry name" value="6PGL"/>
</dbReference>
<organism evidence="10 11">
    <name type="scientific">Mycobacterium talmoniae</name>
    <dbReference type="NCBI Taxonomy" id="1858794"/>
    <lineage>
        <taxon>Bacteria</taxon>
        <taxon>Bacillati</taxon>
        <taxon>Actinomycetota</taxon>
        <taxon>Actinomycetes</taxon>
        <taxon>Mycobacteriales</taxon>
        <taxon>Mycobacteriaceae</taxon>
        <taxon>Mycobacterium</taxon>
    </lineage>
</organism>
<dbReference type="GO" id="GO:0005975">
    <property type="term" value="P:carbohydrate metabolic process"/>
    <property type="evidence" value="ECO:0007669"/>
    <property type="project" value="UniProtKB-UniRule"/>
</dbReference>
<comment type="caution">
    <text evidence="10">The sequence shown here is derived from an EMBL/GenBank/DDBJ whole genome shotgun (WGS) entry which is preliminary data.</text>
</comment>
<dbReference type="GO" id="GO:0006098">
    <property type="term" value="P:pentose-phosphate shunt"/>
    <property type="evidence" value="ECO:0007669"/>
    <property type="project" value="UniProtKB-UniPathway"/>
</dbReference>
<dbReference type="PANTHER" id="PTHR11054:SF0">
    <property type="entry name" value="6-PHOSPHOGLUCONOLACTONASE"/>
    <property type="match status" value="1"/>
</dbReference>
<dbReference type="Pfam" id="PF01182">
    <property type="entry name" value="Glucosamine_iso"/>
    <property type="match status" value="1"/>
</dbReference>
<dbReference type="EMBL" id="PPEA01000335">
    <property type="protein sequence ID" value="PQM47447.1"/>
    <property type="molecule type" value="Genomic_DNA"/>
</dbReference>
<dbReference type="InterPro" id="IPR002292">
    <property type="entry name" value="Orn/put_carbamltrans"/>
</dbReference>
<dbReference type="UniPathway" id="UPA00115">
    <property type="reaction ID" value="UER00409"/>
</dbReference>
<evidence type="ECO:0000256" key="7">
    <source>
        <dbReference type="ARBA" id="ARBA00022679"/>
    </source>
</evidence>
<dbReference type="NCBIfam" id="TIGR01198">
    <property type="entry name" value="pgl"/>
    <property type="match status" value="1"/>
</dbReference>
<dbReference type="GO" id="GO:0006520">
    <property type="term" value="P:amino acid metabolic process"/>
    <property type="evidence" value="ECO:0007669"/>
    <property type="project" value="InterPro"/>
</dbReference>
<sequence>MSQTVETYPDTAALVAAAGDRLVGAIEAAIAARGRALIVLTGGGTGIGLLRRVGEQAQRIDWTKVQVFFGDDRFVPADDDERNAKQAGEALLDHVGLPASNVHAMAASDGEFGDDLDAAALGYERVLAAHAEPGEAAPNFDVHLLGMGPEGHINSLFPDTPAVRETARLALPVYDSPKPPPRRITLTLPAIQRSREVWLVVSDAAKAAAGADVLVTDTWTSMGQEDDGLDRVAPFRPYQINDELVALADPEVTVLHCLPAHRGDEITDAVIDGPRSAVWDEAENRLHAQKALLVWLVERSR</sequence>
<dbReference type="InterPro" id="IPR005900">
    <property type="entry name" value="6-phosphogluconolactonase_DevB"/>
</dbReference>
<reference evidence="10 11" key="1">
    <citation type="journal article" date="2017" name="Int. J. Syst. Evol. Microbiol.">
        <title>Mycobacterium talmoniae sp. nov., a slowly growing mycobacterium isolated from human respiratory samples.</title>
        <authorList>
            <person name="Davidson R.M."/>
            <person name="DeGroote M.A."/>
            <person name="Marola J.L."/>
            <person name="Buss S."/>
            <person name="Jones V."/>
            <person name="McNeil M.R."/>
            <person name="Freifeld A.G."/>
            <person name="Elaine Epperson L."/>
            <person name="Hasan N.A."/>
            <person name="Jackson M."/>
            <person name="Iwen P.C."/>
            <person name="Salfinger M."/>
            <person name="Strong M."/>
        </authorList>
    </citation>
    <scope>NUCLEOTIDE SEQUENCE [LARGE SCALE GENOMIC DNA]</scope>
    <source>
        <strain evidence="10 11">ATCC BAA-2683</strain>
    </source>
</reference>
<dbReference type="GO" id="GO:0016743">
    <property type="term" value="F:carboxyl- or carbamoyltransferase activity"/>
    <property type="evidence" value="ECO:0007669"/>
    <property type="project" value="InterPro"/>
</dbReference>
<dbReference type="SUPFAM" id="SSF100950">
    <property type="entry name" value="NagB/RpiA/CoA transferase-like"/>
    <property type="match status" value="1"/>
</dbReference>
<dbReference type="GO" id="GO:0016597">
    <property type="term" value="F:amino acid binding"/>
    <property type="evidence" value="ECO:0007669"/>
    <property type="project" value="InterPro"/>
</dbReference>
<dbReference type="InterPro" id="IPR037171">
    <property type="entry name" value="NagB/RpiA_transferase-like"/>
</dbReference>
<dbReference type="GO" id="GO:0017057">
    <property type="term" value="F:6-phosphogluconolactonase activity"/>
    <property type="evidence" value="ECO:0007669"/>
    <property type="project" value="UniProtKB-UniRule"/>
</dbReference>
<dbReference type="AlphaFoldDB" id="A0A2S8BL93"/>
<evidence type="ECO:0000256" key="4">
    <source>
        <dbReference type="ARBA" id="ARBA00010662"/>
    </source>
</evidence>
<dbReference type="Proteomes" id="UP000238296">
    <property type="component" value="Unassembled WGS sequence"/>
</dbReference>
<dbReference type="PRINTS" id="PR00100">
    <property type="entry name" value="AOTCASE"/>
</dbReference>
<evidence type="ECO:0000256" key="8">
    <source>
        <dbReference type="RuleBase" id="RU365095"/>
    </source>
</evidence>
<keyword evidence="7" id="KW-0808">Transferase</keyword>
<dbReference type="Gene3D" id="3.40.50.1360">
    <property type="match status" value="1"/>
</dbReference>
<dbReference type="PANTHER" id="PTHR11054">
    <property type="entry name" value="6-PHOSPHOGLUCONOLACTONASE"/>
    <property type="match status" value="1"/>
</dbReference>
<dbReference type="PRINTS" id="PR00102">
    <property type="entry name" value="OTCASE"/>
</dbReference>
<accession>A0A2S8BL93</accession>
<evidence type="ECO:0000256" key="3">
    <source>
        <dbReference type="ARBA" id="ARBA00004961"/>
    </source>
</evidence>
<dbReference type="CDD" id="cd01400">
    <property type="entry name" value="6PGL"/>
    <property type="match status" value="1"/>
</dbReference>
<evidence type="ECO:0000256" key="6">
    <source>
        <dbReference type="ARBA" id="ARBA00020337"/>
    </source>
</evidence>
<proteinExistence type="inferred from homology"/>
<dbReference type="EC" id="3.1.1.31" evidence="5 8"/>
<evidence type="ECO:0000256" key="1">
    <source>
        <dbReference type="ARBA" id="ARBA00000832"/>
    </source>
</evidence>
<evidence type="ECO:0000259" key="9">
    <source>
        <dbReference type="Pfam" id="PF01182"/>
    </source>
</evidence>
<dbReference type="InterPro" id="IPR006130">
    <property type="entry name" value="Asp/Orn_carbamoylTrfase"/>
</dbReference>
<evidence type="ECO:0000313" key="11">
    <source>
        <dbReference type="Proteomes" id="UP000238296"/>
    </source>
</evidence>
<gene>
    <name evidence="10" type="primary">pgl_1</name>
    <name evidence="8" type="synonym">pgl</name>
    <name evidence="10" type="ORF">C1Y40_02370</name>
</gene>
<evidence type="ECO:0000256" key="2">
    <source>
        <dbReference type="ARBA" id="ARBA00002681"/>
    </source>
</evidence>
<comment type="catalytic activity">
    <reaction evidence="1 8">
        <text>6-phospho-D-glucono-1,5-lactone + H2O = 6-phospho-D-gluconate + H(+)</text>
        <dbReference type="Rhea" id="RHEA:12556"/>
        <dbReference type="ChEBI" id="CHEBI:15377"/>
        <dbReference type="ChEBI" id="CHEBI:15378"/>
        <dbReference type="ChEBI" id="CHEBI:57955"/>
        <dbReference type="ChEBI" id="CHEBI:58759"/>
        <dbReference type="EC" id="3.1.1.31"/>
    </reaction>
</comment>
<evidence type="ECO:0000313" key="10">
    <source>
        <dbReference type="EMBL" id="PQM47447.1"/>
    </source>
</evidence>
<protein>
    <recommendedName>
        <fullName evidence="6 8">6-phosphogluconolactonase</fullName>
        <shortName evidence="8">6PGL</shortName>
        <ecNumber evidence="5 8">3.1.1.31</ecNumber>
    </recommendedName>
</protein>
<name>A0A2S8BL93_9MYCO</name>
<comment type="pathway">
    <text evidence="3 8">Carbohydrate degradation; pentose phosphate pathway; D-ribulose 5-phosphate from D-glucose 6-phosphate (oxidative stage): step 2/3.</text>
</comment>
<feature type="domain" description="Glucosamine/galactosamine-6-phosphate isomerase" evidence="9">
    <location>
        <begin position="9"/>
        <end position="216"/>
    </location>
</feature>
<dbReference type="SUPFAM" id="SSF53671">
    <property type="entry name" value="Aspartate/ornithine carbamoyltransferase"/>
    <property type="match status" value="1"/>
</dbReference>
<evidence type="ECO:0000256" key="5">
    <source>
        <dbReference type="ARBA" id="ARBA00013198"/>
    </source>
</evidence>
<comment type="similarity">
    <text evidence="4 8">Belongs to the glucosamine/galactosamine-6-phosphate isomerase family. 6-phosphogluconolactonase subfamily.</text>
</comment>